<keyword evidence="6" id="KW-0520">NAD</keyword>
<dbReference type="EC" id="1.6.5.9" evidence="2"/>
<evidence type="ECO:0000256" key="6">
    <source>
        <dbReference type="ARBA" id="ARBA00023027"/>
    </source>
</evidence>
<dbReference type="PANTHER" id="PTHR43706">
    <property type="entry name" value="NADH DEHYDROGENASE"/>
    <property type="match status" value="1"/>
</dbReference>
<evidence type="ECO:0000256" key="2">
    <source>
        <dbReference type="ARBA" id="ARBA00012637"/>
    </source>
</evidence>
<dbReference type="Proteomes" id="UP000050320">
    <property type="component" value="Unassembled WGS sequence"/>
</dbReference>
<dbReference type="SUPFAM" id="SSF51905">
    <property type="entry name" value="FAD/NAD(P)-binding domain"/>
    <property type="match status" value="1"/>
</dbReference>
<gene>
    <name evidence="9" type="ORF">AOG54_00940</name>
</gene>
<keyword evidence="4" id="KW-0274">FAD</keyword>
<dbReference type="AlphaFoldDB" id="A0A0Q1B3Z3"/>
<evidence type="ECO:0000313" key="9">
    <source>
        <dbReference type="EMBL" id="KQB34591.1"/>
    </source>
</evidence>
<dbReference type="Gene3D" id="3.50.50.100">
    <property type="match status" value="1"/>
</dbReference>
<dbReference type="GO" id="GO:0050136">
    <property type="term" value="F:NADH dehydrogenase (quinone) (non-electrogenic) activity"/>
    <property type="evidence" value="ECO:0007669"/>
    <property type="project" value="UniProtKB-EC"/>
</dbReference>
<evidence type="ECO:0000256" key="3">
    <source>
        <dbReference type="ARBA" id="ARBA00022630"/>
    </source>
</evidence>
<accession>A0A0Q1B3Z3</accession>
<reference evidence="9 10" key="1">
    <citation type="submission" date="2015-09" db="EMBL/GenBank/DDBJ databases">
        <title>Heavy metals and arsenic resistance mechanisms in polyextremophilic archaea of the family Ferroplasmaceae.</title>
        <authorList>
            <person name="Bulaev A.G."/>
            <person name="Kanygina A.V."/>
        </authorList>
    </citation>
    <scope>NUCLEOTIDE SEQUENCE [LARGE SCALE GENOMIC DNA]</scope>
    <source>
        <strain evidence="9 10">VT</strain>
    </source>
</reference>
<protein>
    <recommendedName>
        <fullName evidence="2">NADH:ubiquinone reductase (non-electrogenic)</fullName>
        <ecNumber evidence="2">1.6.5.9</ecNumber>
    </recommendedName>
</protein>
<dbReference type="PANTHER" id="PTHR43706:SF47">
    <property type="entry name" value="EXTERNAL NADH-UBIQUINONE OXIDOREDUCTASE 1, MITOCHONDRIAL-RELATED"/>
    <property type="match status" value="1"/>
</dbReference>
<feature type="domain" description="FAD/NAD(P)-binding" evidence="8">
    <location>
        <begin position="10"/>
        <end position="274"/>
    </location>
</feature>
<comment type="similarity">
    <text evidence="1">Belongs to the NADH dehydrogenase family.</text>
</comment>
<evidence type="ECO:0000313" key="10">
    <source>
        <dbReference type="Proteomes" id="UP000050320"/>
    </source>
</evidence>
<keyword evidence="10" id="KW-1185">Reference proteome</keyword>
<dbReference type="InterPro" id="IPR023753">
    <property type="entry name" value="FAD/NAD-binding_dom"/>
</dbReference>
<dbReference type="EMBL" id="LKBG01000231">
    <property type="protein sequence ID" value="KQB34591.1"/>
    <property type="molecule type" value="Genomic_DNA"/>
</dbReference>
<proteinExistence type="inferred from homology"/>
<evidence type="ECO:0000256" key="4">
    <source>
        <dbReference type="ARBA" id="ARBA00022827"/>
    </source>
</evidence>
<dbReference type="InterPro" id="IPR045024">
    <property type="entry name" value="NDH-2"/>
</dbReference>
<evidence type="ECO:0000256" key="1">
    <source>
        <dbReference type="ARBA" id="ARBA00005272"/>
    </source>
</evidence>
<sequence length="335" mass="37046">MLSDLPFMEKIVIIGGGIAGVAAKTYNRDAMLVEKSELMTVFPRLIDVASGMDQKFAVIKRNADVYDEVMDIDFKNRKVITKKRKIGYDKLIVALGKSQNYSFLKGKQYIYPMAQLSDAIKLRDSIKNAKNLTIIGGGYLGVELAGSLHGVNIKIIEAGKRLLQGLKNEYHEIALKKLSELGVDVLFNTKVIEVKKDSIITDAGDFKSDVSVFAGGLTGNLLLNDLDITTLNSKIVVDSYLRSVDYDDVYACGDSMAIKNTFTPMSAIIARSSGIRAMANAMGEDLEYKPNNFANIIRVGNYYFGDFFNYRVNGFIARMIKESGIAISINYAKML</sequence>
<dbReference type="PRINTS" id="PR00469">
    <property type="entry name" value="PNDRDTASEII"/>
</dbReference>
<dbReference type="PRINTS" id="PR00368">
    <property type="entry name" value="FADPNR"/>
</dbReference>
<comment type="catalytic activity">
    <reaction evidence="7">
        <text>a quinone + NADH + H(+) = a quinol + NAD(+)</text>
        <dbReference type="Rhea" id="RHEA:46160"/>
        <dbReference type="ChEBI" id="CHEBI:15378"/>
        <dbReference type="ChEBI" id="CHEBI:24646"/>
        <dbReference type="ChEBI" id="CHEBI:57540"/>
        <dbReference type="ChEBI" id="CHEBI:57945"/>
        <dbReference type="ChEBI" id="CHEBI:132124"/>
        <dbReference type="EC" id="1.6.5.9"/>
    </reaction>
</comment>
<keyword evidence="5" id="KW-0560">Oxidoreductase</keyword>
<evidence type="ECO:0000256" key="5">
    <source>
        <dbReference type="ARBA" id="ARBA00023002"/>
    </source>
</evidence>
<comment type="caution">
    <text evidence="9">The sequence shown here is derived from an EMBL/GenBank/DDBJ whole genome shotgun (WGS) entry which is preliminary data.</text>
</comment>
<keyword evidence="3" id="KW-0285">Flavoprotein</keyword>
<evidence type="ECO:0000256" key="7">
    <source>
        <dbReference type="ARBA" id="ARBA00047599"/>
    </source>
</evidence>
<dbReference type="InterPro" id="IPR036188">
    <property type="entry name" value="FAD/NAD-bd_sf"/>
</dbReference>
<name>A0A0Q1B3Z3_9ARCH</name>
<organism evidence="9 10">
    <name type="scientific">Acidiplasma aeolicum</name>
    <dbReference type="NCBI Taxonomy" id="507754"/>
    <lineage>
        <taxon>Archaea</taxon>
        <taxon>Methanobacteriati</taxon>
        <taxon>Thermoplasmatota</taxon>
        <taxon>Thermoplasmata</taxon>
        <taxon>Thermoplasmatales</taxon>
        <taxon>Ferroplasmaceae</taxon>
        <taxon>Acidiplasma</taxon>
    </lineage>
</organism>
<evidence type="ECO:0000259" key="8">
    <source>
        <dbReference type="Pfam" id="PF07992"/>
    </source>
</evidence>
<dbReference type="Pfam" id="PF07992">
    <property type="entry name" value="Pyr_redox_2"/>
    <property type="match status" value="1"/>
</dbReference>